<comment type="caution">
    <text evidence="2">The sequence shown here is derived from an EMBL/GenBank/DDBJ whole genome shotgun (WGS) entry which is preliminary data.</text>
</comment>
<dbReference type="NCBIfam" id="TIGR02595">
    <property type="entry name" value="PEP_CTERM"/>
    <property type="match status" value="1"/>
</dbReference>
<dbReference type="RefSeq" id="WP_165917573.1">
    <property type="nucleotide sequence ID" value="NZ_CBCSGL010000082.1"/>
</dbReference>
<name>A0A4R3UWJ7_ROSSA</name>
<organism evidence="2 3">
    <name type="scientific">Roseateles saccharophilus</name>
    <name type="common">Pseudomonas saccharophila</name>
    <dbReference type="NCBI Taxonomy" id="304"/>
    <lineage>
        <taxon>Bacteria</taxon>
        <taxon>Pseudomonadati</taxon>
        <taxon>Pseudomonadota</taxon>
        <taxon>Betaproteobacteria</taxon>
        <taxon>Burkholderiales</taxon>
        <taxon>Sphaerotilaceae</taxon>
        <taxon>Roseateles</taxon>
    </lineage>
</organism>
<keyword evidence="1" id="KW-0732">Signal</keyword>
<dbReference type="AlphaFoldDB" id="A0A4R3UWJ7"/>
<evidence type="ECO:0000256" key="1">
    <source>
        <dbReference type="SAM" id="SignalP"/>
    </source>
</evidence>
<feature type="chain" id="PRO_5020418448" evidence="1">
    <location>
        <begin position="34"/>
        <end position="328"/>
    </location>
</feature>
<sequence>MNRKPLFALKNTRAALSATAFAAALSWALPAHANLVITPIFDASITGDTNAAAIEAVINSAASFYDNTFSNPVNISIKFQEGGGLGASNSWVFKARYQNYINRLIAHSSGDATDTTALANLPHGATNPVTGGGFVNVRAANLRAMGATLSTPDGLDGTITVNTHLTDVGSPGTTGQYGLLDVVEHEIDEVLGLGSDVGGTNFFSDPAAEDLFRYDAAGNRTFAPHACGSEPAAYFSLDGSTRLAQFHNCSDGADYGDWASDPLPAGVAPQVQDAYGTPGSHPALSRSSPEVIALDALGYNLVPEPGSLALVLGAVAALGAARRVRRPD</sequence>
<dbReference type="Proteomes" id="UP000295110">
    <property type="component" value="Unassembled WGS sequence"/>
</dbReference>
<keyword evidence="3" id="KW-1185">Reference proteome</keyword>
<reference evidence="2 3" key="1">
    <citation type="submission" date="2019-03" db="EMBL/GenBank/DDBJ databases">
        <title>Genomic Encyclopedia of Type Strains, Phase IV (KMG-IV): sequencing the most valuable type-strain genomes for metagenomic binning, comparative biology and taxonomic classification.</title>
        <authorList>
            <person name="Goeker M."/>
        </authorList>
    </citation>
    <scope>NUCLEOTIDE SEQUENCE [LARGE SCALE GENOMIC DNA]</scope>
    <source>
        <strain evidence="2 3">DSM 654</strain>
    </source>
</reference>
<feature type="signal peptide" evidence="1">
    <location>
        <begin position="1"/>
        <end position="33"/>
    </location>
</feature>
<accession>A0A4R3UWJ7</accession>
<evidence type="ECO:0000313" key="2">
    <source>
        <dbReference type="EMBL" id="TCU95400.1"/>
    </source>
</evidence>
<dbReference type="NCBIfam" id="NF038122">
    <property type="entry name" value="metallo_LGF"/>
    <property type="match status" value="1"/>
</dbReference>
<gene>
    <name evidence="2" type="ORF">EV671_101592</name>
</gene>
<protein>
    <submittedName>
        <fullName evidence="2">Putative secreted protein with PEP-CTERM sorting signal</fullName>
    </submittedName>
</protein>
<dbReference type="EMBL" id="SMBU01000015">
    <property type="protein sequence ID" value="TCU95400.1"/>
    <property type="molecule type" value="Genomic_DNA"/>
</dbReference>
<dbReference type="InterPro" id="IPR013424">
    <property type="entry name" value="Ice-binding_C"/>
</dbReference>
<proteinExistence type="predicted"/>
<evidence type="ECO:0000313" key="3">
    <source>
        <dbReference type="Proteomes" id="UP000295110"/>
    </source>
</evidence>